<dbReference type="Proteomes" id="UP001162992">
    <property type="component" value="Chromosome 10"/>
</dbReference>
<keyword evidence="2" id="KW-1185">Reference proteome</keyword>
<evidence type="ECO:0000313" key="2">
    <source>
        <dbReference type="Proteomes" id="UP001162992"/>
    </source>
</evidence>
<gene>
    <name evidence="1" type="ORF">O6H91_10G034500</name>
</gene>
<accession>A0ACC2CFR0</accession>
<dbReference type="EMBL" id="CM055101">
    <property type="protein sequence ID" value="KAJ7540868.1"/>
    <property type="molecule type" value="Genomic_DNA"/>
</dbReference>
<organism evidence="1 2">
    <name type="scientific">Diphasiastrum complanatum</name>
    <name type="common">Issler's clubmoss</name>
    <name type="synonym">Lycopodium complanatum</name>
    <dbReference type="NCBI Taxonomy" id="34168"/>
    <lineage>
        <taxon>Eukaryota</taxon>
        <taxon>Viridiplantae</taxon>
        <taxon>Streptophyta</taxon>
        <taxon>Embryophyta</taxon>
        <taxon>Tracheophyta</taxon>
        <taxon>Lycopodiopsida</taxon>
        <taxon>Lycopodiales</taxon>
        <taxon>Lycopodiaceae</taxon>
        <taxon>Lycopodioideae</taxon>
        <taxon>Diphasiastrum</taxon>
    </lineage>
</organism>
<name>A0ACC2CFR0_DIPCM</name>
<comment type="caution">
    <text evidence="1">The sequence shown here is derived from an EMBL/GenBank/DDBJ whole genome shotgun (WGS) entry which is preliminary data.</text>
</comment>
<protein>
    <submittedName>
        <fullName evidence="1">Uncharacterized protein</fullName>
    </submittedName>
</protein>
<reference evidence="2" key="1">
    <citation type="journal article" date="2024" name="Proc. Natl. Acad. Sci. U.S.A.">
        <title>Extraordinary preservation of gene collinearity over three hundred million years revealed in homosporous lycophytes.</title>
        <authorList>
            <person name="Li C."/>
            <person name="Wickell D."/>
            <person name="Kuo L.Y."/>
            <person name="Chen X."/>
            <person name="Nie B."/>
            <person name="Liao X."/>
            <person name="Peng D."/>
            <person name="Ji J."/>
            <person name="Jenkins J."/>
            <person name="Williams M."/>
            <person name="Shu S."/>
            <person name="Plott C."/>
            <person name="Barry K."/>
            <person name="Rajasekar S."/>
            <person name="Grimwood J."/>
            <person name="Han X."/>
            <person name="Sun S."/>
            <person name="Hou Z."/>
            <person name="He W."/>
            <person name="Dai G."/>
            <person name="Sun C."/>
            <person name="Schmutz J."/>
            <person name="Leebens-Mack J.H."/>
            <person name="Li F.W."/>
            <person name="Wang L."/>
        </authorList>
    </citation>
    <scope>NUCLEOTIDE SEQUENCE [LARGE SCALE GENOMIC DNA]</scope>
    <source>
        <strain evidence="2">cv. PW_Plant_1</strain>
    </source>
</reference>
<proteinExistence type="predicted"/>
<evidence type="ECO:0000313" key="1">
    <source>
        <dbReference type="EMBL" id="KAJ7540868.1"/>
    </source>
</evidence>
<sequence length="117" mass="12984">MAHLFHHKDKEELEPQYAEDGSVIVQPEDGVSKARHEMKQDKRHEHIGEGIGLGAAAGALYEKHEAKKDPEHARRHKIEEELAATGAVGAGGYGLHEHHEKKDAKEAAEGEKKHHLL</sequence>